<dbReference type="InterPro" id="IPR015943">
    <property type="entry name" value="WD40/YVTN_repeat-like_dom_sf"/>
</dbReference>
<evidence type="ECO:0000313" key="6">
    <source>
        <dbReference type="EMBL" id="KIG18358.1"/>
    </source>
</evidence>
<dbReference type="GO" id="GO:0009055">
    <property type="term" value="F:electron transfer activity"/>
    <property type="evidence" value="ECO:0007669"/>
    <property type="project" value="InterPro"/>
</dbReference>
<dbReference type="AlphaFoldDB" id="A0A0C2A4P6"/>
<dbReference type="PROSITE" id="PS51007">
    <property type="entry name" value="CYTC"/>
    <property type="match status" value="1"/>
</dbReference>
<dbReference type="Gene3D" id="2.130.10.10">
    <property type="entry name" value="YVTN repeat-like/Quinoprotein amine dehydrogenase"/>
    <property type="match status" value="1"/>
</dbReference>
<gene>
    <name evidence="6" type="ORF">DB30_00643</name>
</gene>
<dbReference type="Gene3D" id="1.10.760.10">
    <property type="entry name" value="Cytochrome c-like domain"/>
    <property type="match status" value="1"/>
</dbReference>
<reference evidence="6 7" key="1">
    <citation type="submission" date="2014-12" db="EMBL/GenBank/DDBJ databases">
        <title>Genome assembly of Enhygromyxa salina DSM 15201.</title>
        <authorList>
            <person name="Sharma G."/>
            <person name="Subramanian S."/>
        </authorList>
    </citation>
    <scope>NUCLEOTIDE SEQUENCE [LARGE SCALE GENOMIC DNA]</scope>
    <source>
        <strain evidence="6 7">DSM 15201</strain>
    </source>
</reference>
<protein>
    <recommendedName>
        <fullName evidence="5">Cytochrome c domain-containing protein</fullName>
    </recommendedName>
</protein>
<dbReference type="EMBL" id="JMCC02000011">
    <property type="protein sequence ID" value="KIG18358.1"/>
    <property type="molecule type" value="Genomic_DNA"/>
</dbReference>
<evidence type="ECO:0000256" key="3">
    <source>
        <dbReference type="ARBA" id="ARBA00023004"/>
    </source>
</evidence>
<evidence type="ECO:0000256" key="1">
    <source>
        <dbReference type="ARBA" id="ARBA00022617"/>
    </source>
</evidence>
<evidence type="ECO:0000256" key="4">
    <source>
        <dbReference type="PROSITE-ProRule" id="PRU00433"/>
    </source>
</evidence>
<evidence type="ECO:0000313" key="7">
    <source>
        <dbReference type="Proteomes" id="UP000031599"/>
    </source>
</evidence>
<dbReference type="InterPro" id="IPR051395">
    <property type="entry name" value="Cytochrome_c_Peroxidase/MauG"/>
</dbReference>
<dbReference type="SUPFAM" id="SSF46626">
    <property type="entry name" value="Cytochrome c"/>
    <property type="match status" value="1"/>
</dbReference>
<keyword evidence="1 4" id="KW-0349">Heme</keyword>
<comment type="caution">
    <text evidence="6">The sequence shown here is derived from an EMBL/GenBank/DDBJ whole genome shotgun (WGS) entry which is preliminary data.</text>
</comment>
<dbReference type="Proteomes" id="UP000031599">
    <property type="component" value="Unassembled WGS sequence"/>
</dbReference>
<dbReference type="RefSeq" id="WP_052546984.1">
    <property type="nucleotide sequence ID" value="NZ_JMCC02000011.1"/>
</dbReference>
<dbReference type="GO" id="GO:0004130">
    <property type="term" value="F:cytochrome-c peroxidase activity"/>
    <property type="evidence" value="ECO:0007669"/>
    <property type="project" value="TreeGrafter"/>
</dbReference>
<dbReference type="GO" id="GO:0020037">
    <property type="term" value="F:heme binding"/>
    <property type="evidence" value="ECO:0007669"/>
    <property type="project" value="InterPro"/>
</dbReference>
<proteinExistence type="predicted"/>
<accession>A0A0C2A4P6</accession>
<keyword evidence="3 4" id="KW-0408">Iron</keyword>
<organism evidence="6 7">
    <name type="scientific">Enhygromyxa salina</name>
    <dbReference type="NCBI Taxonomy" id="215803"/>
    <lineage>
        <taxon>Bacteria</taxon>
        <taxon>Pseudomonadati</taxon>
        <taxon>Myxococcota</taxon>
        <taxon>Polyangia</taxon>
        <taxon>Nannocystales</taxon>
        <taxon>Nannocystaceae</taxon>
        <taxon>Enhygromyxa</taxon>
    </lineage>
</organism>
<feature type="domain" description="Cytochrome c" evidence="5">
    <location>
        <begin position="540"/>
        <end position="682"/>
    </location>
</feature>
<dbReference type="GO" id="GO:0046872">
    <property type="term" value="F:metal ion binding"/>
    <property type="evidence" value="ECO:0007669"/>
    <property type="project" value="UniProtKB-KW"/>
</dbReference>
<evidence type="ECO:0000259" key="5">
    <source>
        <dbReference type="PROSITE" id="PS51007"/>
    </source>
</evidence>
<dbReference type="InterPro" id="IPR009056">
    <property type="entry name" value="Cyt_c-like_dom"/>
</dbReference>
<sequence>MAAALLGCREPEPVVAEVAQEPEADPHAEARARLLALEDAQRGQLDFAAIPASDQRLGANPYRVLALDDRRFAGLLRGADQLVVFDEHGAVVHTAATPHDPTDLATRGRELLVVGTGEARVARYDATTLERLGDIALPGGLAPRAIAATPKAAWVADEGHGQLHRLEPGDDGELEVVARQPYCRGPIALHAEPDLLVGNCLLEHRIRVDRIMDGQLHALPGPQHDGPIWSFELGPADPVGDRLLALTGVEDHPLERRDGGFGYIDSFVFVYALRESGVERLTSVNVSELGVVTPKWSRWRINASDPTPTPALQLAGYATPDLLTLRWAQGFEAAPEVERWPGLPGTTDVARLGAEALWAADPLLDRWLHITADAVTSKPAPPDDRSFEERLGEALVFTTAMAPWNDATGKRSRFTCETCHFEGRGDGRVHFTGREFEGRPIHASSKPLIGLVPNRPHFSRALDRTTTKMIDNEFGVANRHSARAPWFALDVDALGWLAELPGWPAGGVDGETLRRALLRFLIRWSMPSNPATRGRAQFDPLEARGAQLFASTCEGCHQARLVADDPSTRVALGPGGDLEPWRRLIFSDNAPLVWASNAYAKTGIVPWVHPEGARVAALRRLYLKWPYFTNGGADSLEAVLEGVRLREDLERSCDHELGPATGDSRGLSDDQRAALLAFLRLL</sequence>
<dbReference type="PANTHER" id="PTHR30600">
    <property type="entry name" value="CYTOCHROME C PEROXIDASE-RELATED"/>
    <property type="match status" value="1"/>
</dbReference>
<evidence type="ECO:0000256" key="2">
    <source>
        <dbReference type="ARBA" id="ARBA00022723"/>
    </source>
</evidence>
<dbReference type="InterPro" id="IPR036909">
    <property type="entry name" value="Cyt_c-like_dom_sf"/>
</dbReference>
<name>A0A0C2A4P6_9BACT</name>
<dbReference type="SUPFAM" id="SSF63829">
    <property type="entry name" value="Calcium-dependent phosphotriesterase"/>
    <property type="match status" value="1"/>
</dbReference>
<keyword evidence="2 4" id="KW-0479">Metal-binding</keyword>